<proteinExistence type="predicted"/>
<name>A0A3B0S1S2_9ZZZZ</name>
<gene>
    <name evidence="1" type="ORF">MNBD_ALPHA08-2529</name>
</gene>
<protein>
    <recommendedName>
        <fullName evidence="2">Formate dehydrogenase subunit or accessory protein</fullName>
    </recommendedName>
</protein>
<dbReference type="AlphaFoldDB" id="A0A3B0S1S2"/>
<evidence type="ECO:0008006" key="2">
    <source>
        <dbReference type="Google" id="ProtNLM"/>
    </source>
</evidence>
<evidence type="ECO:0000313" key="1">
    <source>
        <dbReference type="EMBL" id="VAV89425.1"/>
    </source>
</evidence>
<dbReference type="EMBL" id="UOEC01000060">
    <property type="protein sequence ID" value="VAV89425.1"/>
    <property type="molecule type" value="Genomic_DNA"/>
</dbReference>
<accession>A0A3B0S1S2</accession>
<dbReference type="InterPro" id="IPR006311">
    <property type="entry name" value="TAT_signal"/>
</dbReference>
<dbReference type="NCBIfam" id="TIGR02811">
    <property type="entry name" value="formate_TAT"/>
    <property type="match status" value="1"/>
</dbReference>
<dbReference type="PROSITE" id="PS51318">
    <property type="entry name" value="TAT"/>
    <property type="match status" value="1"/>
</dbReference>
<sequence>MSDKPTTNRRSFLKWAGFGAAGTVAAVATSTTAAADEVNPDGSARYSETDHVKKVYELSRF</sequence>
<organism evidence="1">
    <name type="scientific">hydrothermal vent metagenome</name>
    <dbReference type="NCBI Taxonomy" id="652676"/>
    <lineage>
        <taxon>unclassified sequences</taxon>
        <taxon>metagenomes</taxon>
        <taxon>ecological metagenomes</taxon>
    </lineage>
</organism>
<dbReference type="InterPro" id="IPR014177">
    <property type="entry name" value="Formate_DH_TAT-contain"/>
</dbReference>
<reference evidence="1" key="1">
    <citation type="submission" date="2018-06" db="EMBL/GenBank/DDBJ databases">
        <authorList>
            <person name="Zhirakovskaya E."/>
        </authorList>
    </citation>
    <scope>NUCLEOTIDE SEQUENCE</scope>
</reference>